<dbReference type="EMBL" id="LN852825">
    <property type="protein sequence ID" value="CRY94036.1"/>
    <property type="molecule type" value="Genomic_DNA"/>
</dbReference>
<proteinExistence type="predicted"/>
<organism evidence="1">
    <name type="scientific">uncultured prokaryote</name>
    <dbReference type="NCBI Taxonomy" id="198431"/>
    <lineage>
        <taxon>unclassified sequences</taxon>
        <taxon>environmental samples</taxon>
    </lineage>
</organism>
<reference evidence="1" key="1">
    <citation type="submission" date="2015-06" db="EMBL/GenBank/DDBJ databases">
        <authorList>
            <person name="Joergensen T."/>
        </authorList>
    </citation>
    <scope>NUCLEOTIDE SEQUENCE</scope>
    <source>
        <plasmid evidence="1">pRGRH0135</plasmid>
    </source>
</reference>
<accession>A0A0H5PWA6</accession>
<keyword evidence="1" id="KW-0614">Plasmid</keyword>
<reference evidence="1" key="2">
    <citation type="submission" date="2015-07" db="EMBL/GenBank/DDBJ databases">
        <title>Plasmids, circular viruses and viroids from rat gut.</title>
        <authorList>
            <person name="Jorgensen T.J."/>
            <person name="Hansen M.A."/>
            <person name="Xu Z."/>
            <person name="Tabak M.A."/>
            <person name="Sorensen S.J."/>
            <person name="Hansen L.H."/>
        </authorList>
    </citation>
    <scope>NUCLEOTIDE SEQUENCE</scope>
    <source>
        <plasmid evidence="1">pRGRH0135</plasmid>
    </source>
</reference>
<geneLocation type="plasmid" evidence="1">
    <name>pRGRH0135</name>
</geneLocation>
<name>A0A0H5PWA6_9ZZZZ</name>
<dbReference type="AlphaFoldDB" id="A0A0H5PWA6"/>
<sequence>MKTKKDIEIEQDSINKAAYLAMNNFIDLKHEFEELASKENLSCEEHDILWALVKLAIWSELERVYEDIN</sequence>
<protein>
    <submittedName>
        <fullName evidence="1">Uncharacterized protein</fullName>
    </submittedName>
</protein>
<evidence type="ECO:0000313" key="1">
    <source>
        <dbReference type="EMBL" id="CRY94036.1"/>
    </source>
</evidence>